<dbReference type="EMBL" id="KF901038">
    <property type="protein sequence ID" value="AIF15848.1"/>
    <property type="molecule type" value="Genomic_DNA"/>
</dbReference>
<dbReference type="AlphaFoldDB" id="A0A075HPG6"/>
<dbReference type="Gene3D" id="3.40.50.1240">
    <property type="entry name" value="Phosphoglycerate mutase-like"/>
    <property type="match status" value="1"/>
</dbReference>
<sequence>MSYEIHAIQERPPLLASVTRRLIVMRHADSGHDYPNMSDHDRPLNARGQRDAPRMADALSEGNWLPQLILVSSATRTLETLEGMSPHMDDARIDVRPEIYHAGISTMLTQLEDMLGDGTTMILGHNPGSENLINHLTGEWHEMPTAAAALLVKTSDGWIVEGVLRPREL</sequence>
<gene>
    <name evidence="1" type="primary">sixA</name>
</gene>
<dbReference type="Pfam" id="PF00300">
    <property type="entry name" value="His_Phos_1"/>
    <property type="match status" value="1"/>
</dbReference>
<name>A0A075HPG6_9EURY</name>
<accession>A0A075HPG6</accession>
<dbReference type="CDD" id="cd07040">
    <property type="entry name" value="HP"/>
    <property type="match status" value="1"/>
</dbReference>
<dbReference type="PANTHER" id="PTHR47623">
    <property type="entry name" value="OS09G0287300 PROTEIN"/>
    <property type="match status" value="1"/>
</dbReference>
<dbReference type="InterPro" id="IPR029033">
    <property type="entry name" value="His_PPase_superfam"/>
</dbReference>
<dbReference type="SUPFAM" id="SSF53254">
    <property type="entry name" value="Phosphoglycerate mutase-like"/>
    <property type="match status" value="1"/>
</dbReference>
<dbReference type="InterPro" id="IPR013078">
    <property type="entry name" value="His_Pase_superF_clade-1"/>
</dbReference>
<protein>
    <submittedName>
        <fullName evidence="1">Phosphohistidine phosphatase (SixA)</fullName>
    </submittedName>
</protein>
<dbReference type="PANTHER" id="PTHR47623:SF1">
    <property type="entry name" value="OS09G0287300 PROTEIN"/>
    <property type="match status" value="1"/>
</dbReference>
<organism evidence="1">
    <name type="scientific">uncultured marine group II/III euryarchaeote KM3_71_G06</name>
    <dbReference type="NCBI Taxonomy" id="1456495"/>
    <lineage>
        <taxon>Archaea</taxon>
        <taxon>Methanobacteriati</taxon>
        <taxon>Methanobacteriota</taxon>
        <taxon>environmental samples</taxon>
    </lineage>
</organism>
<evidence type="ECO:0000313" key="1">
    <source>
        <dbReference type="EMBL" id="AIF15848.1"/>
    </source>
</evidence>
<proteinExistence type="predicted"/>
<reference evidence="1" key="1">
    <citation type="journal article" date="2014" name="Genome Biol. Evol.">
        <title>Pangenome evidence for extensive interdomain horizontal transfer affecting lineage core and shell genes in uncultured planktonic thaumarchaeota and euryarchaeota.</title>
        <authorList>
            <person name="Deschamps P."/>
            <person name="Zivanovic Y."/>
            <person name="Moreira D."/>
            <person name="Rodriguez-Valera F."/>
            <person name="Lopez-Garcia P."/>
        </authorList>
    </citation>
    <scope>NUCLEOTIDE SEQUENCE</scope>
</reference>